<proteinExistence type="inferred from homology"/>
<dbReference type="AlphaFoldDB" id="A0A9D4UPG6"/>
<reference evidence="12" key="1">
    <citation type="submission" date="2021-01" db="EMBL/GenBank/DDBJ databases">
        <title>Adiantum capillus-veneris genome.</title>
        <authorList>
            <person name="Fang Y."/>
            <person name="Liao Q."/>
        </authorList>
    </citation>
    <scope>NUCLEOTIDE SEQUENCE</scope>
    <source>
        <strain evidence="12">H3</strain>
        <tissue evidence="12">Leaf</tissue>
    </source>
</reference>
<accession>A0A9D4UPG6</accession>
<gene>
    <name evidence="12" type="ORF">GOP47_0013665</name>
</gene>
<evidence type="ECO:0000256" key="2">
    <source>
        <dbReference type="ARBA" id="ARBA00010024"/>
    </source>
</evidence>
<dbReference type="PANTHER" id="PTHR31717">
    <property type="entry name" value="ZINC FINGER PROTEIN CONSTANS-LIKE 10"/>
    <property type="match status" value="1"/>
</dbReference>
<evidence type="ECO:0000256" key="5">
    <source>
        <dbReference type="ARBA" id="ARBA00022833"/>
    </source>
</evidence>
<evidence type="ECO:0000256" key="9">
    <source>
        <dbReference type="SAM" id="MobiDB-lite"/>
    </source>
</evidence>
<dbReference type="PANTHER" id="PTHR31717:SF45">
    <property type="entry name" value="ZINC FINGER PROTEIN CONSTANS-LIKE 14-RELATED"/>
    <property type="match status" value="1"/>
</dbReference>
<comment type="caution">
    <text evidence="12">The sequence shown here is derived from an EMBL/GenBank/DDBJ whole genome shotgun (WGS) entry which is preliminary data.</text>
</comment>
<dbReference type="PROSITE" id="PS51017">
    <property type="entry name" value="CCT"/>
    <property type="match status" value="1"/>
</dbReference>
<dbReference type="CDD" id="cd19821">
    <property type="entry name" value="Bbox1_BBX-like"/>
    <property type="match status" value="1"/>
</dbReference>
<dbReference type="InterPro" id="IPR010402">
    <property type="entry name" value="CCT_domain"/>
</dbReference>
<dbReference type="Proteomes" id="UP000886520">
    <property type="component" value="Chromosome 13"/>
</dbReference>
<evidence type="ECO:0000256" key="3">
    <source>
        <dbReference type="ARBA" id="ARBA00022723"/>
    </source>
</evidence>
<evidence type="ECO:0000256" key="7">
    <source>
        <dbReference type="PROSITE-ProRule" id="PRU00024"/>
    </source>
</evidence>
<dbReference type="Pfam" id="PF06203">
    <property type="entry name" value="CCT"/>
    <property type="match status" value="1"/>
</dbReference>
<evidence type="ECO:0000313" key="13">
    <source>
        <dbReference type="Proteomes" id="UP000886520"/>
    </source>
</evidence>
<feature type="domain" description="B box-type" evidence="10">
    <location>
        <begin position="53"/>
        <end position="96"/>
    </location>
</feature>
<dbReference type="OrthoDB" id="153872at2759"/>
<name>A0A9D4UPG6_ADICA</name>
<feature type="domain" description="B box-type" evidence="10">
    <location>
        <begin position="10"/>
        <end position="57"/>
    </location>
</feature>
<keyword evidence="3" id="KW-0479">Metal-binding</keyword>
<keyword evidence="7" id="KW-0863">Zinc-finger</keyword>
<keyword evidence="13" id="KW-1185">Reference proteome</keyword>
<sequence>MAGDQVPVAVKEAKCDFCEERPAFLYCKPDSARLCLLCDHHVHSANPLSLKHSRSPLCECCGERSATLQCEEEARFFCATCEQSAHNGEGHTLVKASTFSGCLVPSQVASAWKCHAPNLFPDNFLLSRGAALDNLCWTSDGSLGSILASPWISGFDSFSLSDSNSYSGDISASSERLLGGGCVGNKGFLEQLEQLRRLQIEGDDALAGLLEEPFQDCLAPSSELCDAPFFNFDAQPYPDAQNQQEVPSQPKCTLVTSCGQLSEPFSRISRRNGTMERKALGTKVTTAQAILKQSNGAYKHPLIGNIKECSWTLPPPAALMPNNEMAEFCKNEERLFSLAQPCSQMVDTSRPCASRNVVMTEKVGIGDCPTSSRLSPKEATESRSFTEEASIPCMKLSSPEEQNQHEQNRNLGSLNRESVADCVAASSKFDSAALAEARDSAMLRYKEKRKTRNFEKFVRYESRKARAETRLRVRGRFVKAKGFSEALVADELN</sequence>
<comment type="subcellular location">
    <subcellularLocation>
        <location evidence="1 8">Nucleus</location>
    </subcellularLocation>
</comment>
<evidence type="ECO:0000256" key="6">
    <source>
        <dbReference type="ARBA" id="ARBA00023242"/>
    </source>
</evidence>
<dbReference type="InterPro" id="IPR000315">
    <property type="entry name" value="Znf_B-box"/>
</dbReference>
<dbReference type="PROSITE" id="PS50119">
    <property type="entry name" value="ZF_BBOX"/>
    <property type="match status" value="2"/>
</dbReference>
<protein>
    <submittedName>
        <fullName evidence="12">Uncharacterized protein</fullName>
    </submittedName>
</protein>
<evidence type="ECO:0000256" key="1">
    <source>
        <dbReference type="ARBA" id="ARBA00004123"/>
    </source>
</evidence>
<dbReference type="Pfam" id="PF00643">
    <property type="entry name" value="zf-B_box"/>
    <property type="match status" value="1"/>
</dbReference>
<keyword evidence="4" id="KW-0677">Repeat</keyword>
<dbReference type="GO" id="GO:0006355">
    <property type="term" value="P:regulation of DNA-templated transcription"/>
    <property type="evidence" value="ECO:0007669"/>
    <property type="project" value="UniProtKB-ARBA"/>
</dbReference>
<evidence type="ECO:0000256" key="8">
    <source>
        <dbReference type="PROSITE-ProRule" id="PRU00357"/>
    </source>
</evidence>
<comment type="similarity">
    <text evidence="2">Belongs to the CONSTANS family.</text>
</comment>
<keyword evidence="6 8" id="KW-0539">Nucleus</keyword>
<feature type="region of interest" description="Disordered" evidence="9">
    <location>
        <begin position="367"/>
        <end position="390"/>
    </location>
</feature>
<evidence type="ECO:0000256" key="4">
    <source>
        <dbReference type="ARBA" id="ARBA00022737"/>
    </source>
</evidence>
<keyword evidence="5" id="KW-0862">Zinc</keyword>
<dbReference type="GO" id="GO:0008270">
    <property type="term" value="F:zinc ion binding"/>
    <property type="evidence" value="ECO:0007669"/>
    <property type="project" value="UniProtKB-KW"/>
</dbReference>
<organism evidence="12 13">
    <name type="scientific">Adiantum capillus-veneris</name>
    <name type="common">Maidenhair fern</name>
    <dbReference type="NCBI Taxonomy" id="13818"/>
    <lineage>
        <taxon>Eukaryota</taxon>
        <taxon>Viridiplantae</taxon>
        <taxon>Streptophyta</taxon>
        <taxon>Embryophyta</taxon>
        <taxon>Tracheophyta</taxon>
        <taxon>Polypodiopsida</taxon>
        <taxon>Polypodiidae</taxon>
        <taxon>Polypodiales</taxon>
        <taxon>Pteridineae</taxon>
        <taxon>Pteridaceae</taxon>
        <taxon>Vittarioideae</taxon>
        <taxon>Adiantum</taxon>
    </lineage>
</organism>
<evidence type="ECO:0000259" key="10">
    <source>
        <dbReference type="PROSITE" id="PS50119"/>
    </source>
</evidence>
<dbReference type="EMBL" id="JABFUD020000013">
    <property type="protein sequence ID" value="KAI5071414.1"/>
    <property type="molecule type" value="Genomic_DNA"/>
</dbReference>
<dbReference type="SMART" id="SM00336">
    <property type="entry name" value="BBOX"/>
    <property type="match status" value="2"/>
</dbReference>
<dbReference type="InterPro" id="IPR049808">
    <property type="entry name" value="CONSTANS-like_Bbox1"/>
</dbReference>
<evidence type="ECO:0000313" key="12">
    <source>
        <dbReference type="EMBL" id="KAI5071414.1"/>
    </source>
</evidence>
<feature type="domain" description="CCT" evidence="11">
    <location>
        <begin position="438"/>
        <end position="480"/>
    </location>
</feature>
<dbReference type="GO" id="GO:0005634">
    <property type="term" value="C:nucleus"/>
    <property type="evidence" value="ECO:0007669"/>
    <property type="project" value="UniProtKB-SubCell"/>
</dbReference>
<feature type="compositionally biased region" description="Basic and acidic residues" evidence="9">
    <location>
        <begin position="375"/>
        <end position="386"/>
    </location>
</feature>
<evidence type="ECO:0000259" key="11">
    <source>
        <dbReference type="PROSITE" id="PS51017"/>
    </source>
</evidence>